<evidence type="ECO:0000313" key="6">
    <source>
        <dbReference type="Proteomes" id="UP000248557"/>
    </source>
</evidence>
<dbReference type="GO" id="GO:0005524">
    <property type="term" value="F:ATP binding"/>
    <property type="evidence" value="ECO:0007669"/>
    <property type="project" value="UniProtKB-UniRule"/>
</dbReference>
<dbReference type="GeneID" id="3855531"/>
<sequence>MKNDIAIMADPDTVTGFMLGGIKSGFPVHNKEEAKTTLKQLVDDEYSIIITTEKIGDELRDDITKYTGSKALPMIIEVPDKSGSHKRETDPMNDLIKRVIGVEMVK</sequence>
<dbReference type="GO" id="GO:0046933">
    <property type="term" value="F:proton-transporting ATP synthase activity, rotational mechanism"/>
    <property type="evidence" value="ECO:0007669"/>
    <property type="project" value="UniProtKB-UniRule"/>
</dbReference>
<dbReference type="HAMAP" id="MF_00312">
    <property type="entry name" value="ATP_synth_F_arch"/>
    <property type="match status" value="1"/>
</dbReference>
<keyword evidence="2 4" id="KW-0813">Transport</keyword>
<dbReference type="GO" id="GO:0046961">
    <property type="term" value="F:proton-transporting ATPase activity, rotational mechanism"/>
    <property type="evidence" value="ECO:0007669"/>
    <property type="project" value="InterPro"/>
</dbReference>
<evidence type="ECO:0000256" key="4">
    <source>
        <dbReference type="HAMAP-Rule" id="MF_00312"/>
    </source>
</evidence>
<dbReference type="InterPro" id="IPR022944">
    <property type="entry name" value="ATPase_V1-cplx_fsu_bac/arc"/>
</dbReference>
<keyword evidence="4" id="KW-0472">Membrane</keyword>
<keyword evidence="4" id="KW-0375">Hydrogen ion transport</keyword>
<dbReference type="OMA" id="GVHEAYE"/>
<dbReference type="SUPFAM" id="SSF159468">
    <property type="entry name" value="AtpF-like"/>
    <property type="match status" value="1"/>
</dbReference>
<name>A0A328Q877_9EURY</name>
<keyword evidence="4" id="KW-1003">Cell membrane</keyword>
<reference evidence="5 6" key="1">
    <citation type="submission" date="2017-05" db="EMBL/GenBank/DDBJ databases">
        <title>Host range expansion of the Methanosphaera genus to humans and monogastric animals involves recent and extensive reduction in genome content.</title>
        <authorList>
            <person name="Hoedt E.C."/>
            <person name="Volmer J.G."/>
            <person name="Parks D.H."/>
            <person name="Rosewarne C.P."/>
            <person name="Denman S.E."/>
            <person name="Mcsweeney C.S."/>
            <person name="O Cuiv P."/>
            <person name="Hugenholtz P."/>
            <person name="Tyson G.W."/>
            <person name="Morrison M."/>
        </authorList>
    </citation>
    <scope>NUCLEOTIDE SEQUENCE [LARGE SCALE GENOMIC DNA]</scope>
    <source>
        <strain evidence="5 6">PA5</strain>
    </source>
</reference>
<comment type="caution">
    <text evidence="5">The sequence shown here is derived from an EMBL/GenBank/DDBJ whole genome shotgun (WGS) entry which is preliminary data.</text>
</comment>
<accession>A0A328Q877</accession>
<dbReference type="InterPro" id="IPR008218">
    <property type="entry name" value="ATPase_V1-cplx_f_g_su"/>
</dbReference>
<evidence type="ECO:0000256" key="2">
    <source>
        <dbReference type="ARBA" id="ARBA00022448"/>
    </source>
</evidence>
<dbReference type="NCBIfam" id="NF003047">
    <property type="entry name" value="PRK03957.1"/>
    <property type="match status" value="1"/>
</dbReference>
<comment type="similarity">
    <text evidence="1 4">Belongs to the V-ATPase F subunit family.</text>
</comment>
<keyword evidence="3 4" id="KW-0406">Ion transport</keyword>
<dbReference type="InterPro" id="IPR036906">
    <property type="entry name" value="ATPase_V1_fsu_sf"/>
</dbReference>
<dbReference type="SMR" id="A0A328Q877"/>
<proteinExistence type="inferred from homology"/>
<dbReference type="RefSeq" id="WP_011406716.1">
    <property type="nucleotide sequence ID" value="NZ_CATZNA010000095.1"/>
</dbReference>
<dbReference type="GO" id="GO:0042777">
    <property type="term" value="P:proton motive force-driven plasma membrane ATP synthesis"/>
    <property type="evidence" value="ECO:0007669"/>
    <property type="project" value="UniProtKB-UniRule"/>
</dbReference>
<evidence type="ECO:0000256" key="3">
    <source>
        <dbReference type="ARBA" id="ARBA00023065"/>
    </source>
</evidence>
<comment type="subunit">
    <text evidence="4">Has multiple subunits with at least A(3), B(3), C, D, E, F, H, I and proteolipid K(x).</text>
</comment>
<dbReference type="Gene3D" id="3.40.50.10580">
    <property type="entry name" value="ATPase, V1 complex, subunit F"/>
    <property type="match status" value="1"/>
</dbReference>
<dbReference type="Pfam" id="PF01990">
    <property type="entry name" value="ATP-synt_F"/>
    <property type="match status" value="1"/>
</dbReference>
<comment type="function">
    <text evidence="4">Component of the A-type ATP synthase that produces ATP from ADP in the presence of a proton gradient across the membrane.</text>
</comment>
<dbReference type="EMBL" id="NGJK01000077">
    <property type="protein sequence ID" value="RAP02718.1"/>
    <property type="molecule type" value="Genomic_DNA"/>
</dbReference>
<evidence type="ECO:0000256" key="1">
    <source>
        <dbReference type="ARBA" id="ARBA00010148"/>
    </source>
</evidence>
<dbReference type="GO" id="GO:0005886">
    <property type="term" value="C:plasma membrane"/>
    <property type="evidence" value="ECO:0007669"/>
    <property type="project" value="UniProtKB-SubCell"/>
</dbReference>
<keyword evidence="4" id="KW-0066">ATP synthesis</keyword>
<dbReference type="Proteomes" id="UP000248557">
    <property type="component" value="Unassembled WGS sequence"/>
</dbReference>
<comment type="subcellular location">
    <subcellularLocation>
        <location evidence="4">Cell membrane</location>
        <topology evidence="4">Peripheral membrane protein</topology>
    </subcellularLocation>
</comment>
<organism evidence="5 6">
    <name type="scientific">Methanosphaera stadtmanae</name>
    <dbReference type="NCBI Taxonomy" id="2317"/>
    <lineage>
        <taxon>Archaea</taxon>
        <taxon>Methanobacteriati</taxon>
        <taxon>Methanobacteriota</taxon>
        <taxon>Methanomada group</taxon>
        <taxon>Methanobacteria</taxon>
        <taxon>Methanobacteriales</taxon>
        <taxon>Methanobacteriaceae</taxon>
        <taxon>Methanosphaera</taxon>
    </lineage>
</organism>
<gene>
    <name evidence="4" type="primary">atpF</name>
    <name evidence="5" type="ORF">CA615_05655</name>
</gene>
<evidence type="ECO:0000313" key="5">
    <source>
        <dbReference type="EMBL" id="RAP02718.1"/>
    </source>
</evidence>
<protein>
    <recommendedName>
        <fullName evidence="4">A-type ATP synthase subunit F</fullName>
    </recommendedName>
</protein>
<dbReference type="AlphaFoldDB" id="A0A328Q877"/>